<name>A0ABP4HJR7_9ACTN</name>
<organism evidence="1 2">
    <name type="scientific">Kitasatospora nipponensis</name>
    <dbReference type="NCBI Taxonomy" id="258049"/>
    <lineage>
        <taxon>Bacteria</taxon>
        <taxon>Bacillati</taxon>
        <taxon>Actinomycetota</taxon>
        <taxon>Actinomycetes</taxon>
        <taxon>Kitasatosporales</taxon>
        <taxon>Streptomycetaceae</taxon>
        <taxon>Kitasatospora</taxon>
    </lineage>
</organism>
<proteinExistence type="predicted"/>
<dbReference type="Proteomes" id="UP001500037">
    <property type="component" value="Unassembled WGS sequence"/>
</dbReference>
<protein>
    <submittedName>
        <fullName evidence="1">Uncharacterized protein</fullName>
    </submittedName>
</protein>
<accession>A0ABP4HJR7</accession>
<keyword evidence="2" id="KW-1185">Reference proteome</keyword>
<gene>
    <name evidence="1" type="ORF">GCM10009665_62010</name>
</gene>
<sequence>MDLTTPAQRQATTAADELAAVLGEAGYPLPSLAADWPSITGDVLVTLGRARPDVVAGIASLLRDGLTARAQQQG</sequence>
<dbReference type="EMBL" id="BAAALF010000162">
    <property type="protein sequence ID" value="GAA1264139.1"/>
    <property type="molecule type" value="Genomic_DNA"/>
</dbReference>
<reference evidence="2" key="1">
    <citation type="journal article" date="2019" name="Int. J. Syst. Evol. Microbiol.">
        <title>The Global Catalogue of Microorganisms (GCM) 10K type strain sequencing project: providing services to taxonomists for standard genome sequencing and annotation.</title>
        <authorList>
            <consortium name="The Broad Institute Genomics Platform"/>
            <consortium name="The Broad Institute Genome Sequencing Center for Infectious Disease"/>
            <person name="Wu L."/>
            <person name="Ma J."/>
        </authorList>
    </citation>
    <scope>NUCLEOTIDE SEQUENCE [LARGE SCALE GENOMIC DNA]</scope>
    <source>
        <strain evidence="2">JCM 13004</strain>
    </source>
</reference>
<evidence type="ECO:0000313" key="2">
    <source>
        <dbReference type="Proteomes" id="UP001500037"/>
    </source>
</evidence>
<comment type="caution">
    <text evidence="1">The sequence shown here is derived from an EMBL/GenBank/DDBJ whole genome shotgun (WGS) entry which is preliminary data.</text>
</comment>
<dbReference type="RefSeq" id="WP_344445409.1">
    <property type="nucleotide sequence ID" value="NZ_BAAALF010000162.1"/>
</dbReference>
<evidence type="ECO:0000313" key="1">
    <source>
        <dbReference type="EMBL" id="GAA1264139.1"/>
    </source>
</evidence>